<reference evidence="3" key="1">
    <citation type="submission" date="2016-10" db="EMBL/GenBank/DDBJ databases">
        <authorList>
            <person name="Varghese N."/>
            <person name="Submissions S."/>
        </authorList>
    </citation>
    <scope>NUCLEOTIDE SEQUENCE [LARGE SCALE GENOMIC DNA]</scope>
    <source>
        <strain evidence="3">DSM 241</strain>
    </source>
</reference>
<protein>
    <submittedName>
        <fullName evidence="2">Uncharacterized conserved protein YbjT, contains NAD(P)-binding and DUF2867 domains</fullName>
    </submittedName>
</protein>
<accession>A0A1H7NJ84</accession>
<keyword evidence="3" id="KW-1185">Reference proteome</keyword>
<dbReference type="SUPFAM" id="SSF55961">
    <property type="entry name" value="Bet v1-like"/>
    <property type="match status" value="1"/>
</dbReference>
<dbReference type="Gene3D" id="3.40.50.720">
    <property type="entry name" value="NAD(P)-binding Rossmann-like Domain"/>
    <property type="match status" value="1"/>
</dbReference>
<dbReference type="InterPro" id="IPR016040">
    <property type="entry name" value="NAD(P)-bd_dom"/>
</dbReference>
<dbReference type="Pfam" id="PF13460">
    <property type="entry name" value="NAD_binding_10"/>
    <property type="match status" value="1"/>
</dbReference>
<evidence type="ECO:0000259" key="1">
    <source>
        <dbReference type="Pfam" id="PF13460"/>
    </source>
</evidence>
<dbReference type="OrthoDB" id="9774199at2"/>
<dbReference type="AlphaFoldDB" id="A0A1H7NJ84"/>
<dbReference type="PANTHER" id="PTHR43162">
    <property type="match status" value="1"/>
</dbReference>
<feature type="domain" description="NAD(P)-binding" evidence="1">
    <location>
        <begin position="24"/>
        <end position="128"/>
    </location>
</feature>
<dbReference type="InterPro" id="IPR021295">
    <property type="entry name" value="DUF2867"/>
</dbReference>
<dbReference type="EMBL" id="FOAA01000012">
    <property type="protein sequence ID" value="SEL23563.1"/>
    <property type="molecule type" value="Genomic_DNA"/>
</dbReference>
<evidence type="ECO:0000313" key="3">
    <source>
        <dbReference type="Proteomes" id="UP000199256"/>
    </source>
</evidence>
<dbReference type="PANTHER" id="PTHR43162:SF1">
    <property type="entry name" value="PRESTALK A DIFFERENTIATION PROTEIN A"/>
    <property type="match status" value="1"/>
</dbReference>
<sequence length="496" mass="53949">MAIDTQHTPAGDTGDERPITLVFGASGYIGSNLVPRLLSSGKARIRACSRRLSVLQARGWDGAELVAADALKPETLGPALEGVTTAYYLVHSMGAGKSFGQLDIQAARHFAKAAAEAGVQRIVYLGGLAPASARSEHIVSRRQTGDELRHGPVPVTELRAGIIVGPGSAAFEVMRDLVLHLPVMVTPKWVSRTSPPIALDNLLEYLQRAPDVPETAGRILDTGGPEYLTYGRMMQILAEEAGHKPPMIIPVPFLSPKLSSYWLRLVTSVPTSIARALVEGLKENYVAEDDETRRLMPQDLLDFRSAVRTAFEAEAENALAARWTEGAFMFRDYRVDYSYYAKTAGGSAVAAAPVDTVWSVVTAIGGEHRYFAYNPLWKIREVADWMLGGPGRNYGRRHPTELRVGDMVDSWRVVGLEPGRRLTLGFGMRVPGAGVLEIDLAPEGNGTRINVTNYWHPAGVWGLLYWYAMAPAHLFVFTGMAQGIARQAETAVLAST</sequence>
<gene>
    <name evidence="2" type="ORF">SAMN05444515_1124</name>
</gene>
<dbReference type="InterPro" id="IPR051604">
    <property type="entry name" value="Ergot_Alk_Oxidoreductase"/>
</dbReference>
<dbReference type="InterPro" id="IPR036291">
    <property type="entry name" value="NAD(P)-bd_dom_sf"/>
</dbReference>
<dbReference type="InterPro" id="IPR023393">
    <property type="entry name" value="START-like_dom_sf"/>
</dbReference>
<organism evidence="2 3">
    <name type="scientific">Ectothiorhodospira marina</name>
    <dbReference type="NCBI Taxonomy" id="1396821"/>
    <lineage>
        <taxon>Bacteria</taxon>
        <taxon>Pseudomonadati</taxon>
        <taxon>Pseudomonadota</taxon>
        <taxon>Gammaproteobacteria</taxon>
        <taxon>Chromatiales</taxon>
        <taxon>Ectothiorhodospiraceae</taxon>
        <taxon>Ectothiorhodospira</taxon>
    </lineage>
</organism>
<evidence type="ECO:0000313" key="2">
    <source>
        <dbReference type="EMBL" id="SEL23563.1"/>
    </source>
</evidence>
<proteinExistence type="predicted"/>
<dbReference type="Proteomes" id="UP000199256">
    <property type="component" value="Unassembled WGS sequence"/>
</dbReference>
<dbReference type="Pfam" id="PF11066">
    <property type="entry name" value="DUF2867"/>
    <property type="match status" value="1"/>
</dbReference>
<name>A0A1H7NJ84_9GAMM</name>
<dbReference type="RefSeq" id="WP_090254188.1">
    <property type="nucleotide sequence ID" value="NZ_FOAA01000012.1"/>
</dbReference>
<dbReference type="STRING" id="1396821.SAMN05444515_1124"/>
<dbReference type="SUPFAM" id="SSF51735">
    <property type="entry name" value="NAD(P)-binding Rossmann-fold domains"/>
    <property type="match status" value="1"/>
</dbReference>
<dbReference type="Gene3D" id="3.30.530.20">
    <property type="match status" value="1"/>
</dbReference>